<evidence type="ECO:0000256" key="1">
    <source>
        <dbReference type="SAM" id="SignalP"/>
    </source>
</evidence>
<dbReference type="CDD" id="cd00158">
    <property type="entry name" value="RHOD"/>
    <property type="match status" value="1"/>
</dbReference>
<feature type="domain" description="Rhodanese" evidence="2">
    <location>
        <begin position="110"/>
        <end position="171"/>
    </location>
</feature>
<evidence type="ECO:0000313" key="3">
    <source>
        <dbReference type="EMBL" id="QQV77546.1"/>
    </source>
</evidence>
<name>A0A974S4I7_9SPHN</name>
<dbReference type="InterPro" id="IPR022376">
    <property type="entry name" value="PQQ_CXXCW"/>
</dbReference>
<proteinExistence type="predicted"/>
<feature type="signal peptide" evidence="1">
    <location>
        <begin position="1"/>
        <end position="17"/>
    </location>
</feature>
<protein>
    <submittedName>
        <fullName evidence="3">Rhodanese</fullName>
    </submittedName>
</protein>
<dbReference type="RefSeq" id="WP_202094097.1">
    <property type="nucleotide sequence ID" value="NZ_CP061035.1"/>
</dbReference>
<dbReference type="KEGG" id="sari:H5J25_01690"/>
<dbReference type="NCBIfam" id="TIGR03865">
    <property type="entry name" value="PQQ_CXXCW"/>
    <property type="match status" value="1"/>
</dbReference>
<reference evidence="4" key="1">
    <citation type="submission" date="2020-09" db="EMBL/GenBank/DDBJ databases">
        <title>Sphingomonas sp., a new species isolated from pork steak.</title>
        <authorList>
            <person name="Heidler von Heilborn D."/>
        </authorList>
    </citation>
    <scope>NUCLEOTIDE SEQUENCE [LARGE SCALE GENOMIC DNA]</scope>
</reference>
<evidence type="ECO:0000259" key="2">
    <source>
        <dbReference type="PROSITE" id="PS50206"/>
    </source>
</evidence>
<gene>
    <name evidence="3" type="ORF">H5J25_01690</name>
</gene>
<dbReference type="Proteomes" id="UP000595894">
    <property type="component" value="Chromosome"/>
</dbReference>
<evidence type="ECO:0000313" key="4">
    <source>
        <dbReference type="Proteomes" id="UP000595894"/>
    </source>
</evidence>
<keyword evidence="4" id="KW-1185">Reference proteome</keyword>
<sequence>MKTAAALLLVIATSASAQDAPLFDPVTGYRLTAYRGVVDSVPEGVVRIDARQAAALRGKAVFLDVTPAEGAVRDAEGTWRLAMPHATIPGAHWYPEAGRGIQPAGIGAWFADGVKRLTRGRRDTRVVVFCLADCWMSWNAARRLRRAGYTRINWFSEGLDGWKESGRTLADARPDR</sequence>
<feature type="chain" id="PRO_5036856524" evidence="1">
    <location>
        <begin position="18"/>
        <end position="176"/>
    </location>
</feature>
<dbReference type="Gene3D" id="3.40.250.10">
    <property type="entry name" value="Rhodanese-like domain"/>
    <property type="match status" value="1"/>
</dbReference>
<keyword evidence="1" id="KW-0732">Signal</keyword>
<accession>A0A974S4I7</accession>
<dbReference type="InterPro" id="IPR036873">
    <property type="entry name" value="Rhodanese-like_dom_sf"/>
</dbReference>
<dbReference type="Pfam" id="PF00581">
    <property type="entry name" value="Rhodanese"/>
    <property type="match status" value="1"/>
</dbReference>
<dbReference type="PROSITE" id="PS50206">
    <property type="entry name" value="RHODANESE_3"/>
    <property type="match status" value="1"/>
</dbReference>
<dbReference type="SUPFAM" id="SSF52821">
    <property type="entry name" value="Rhodanese/Cell cycle control phosphatase"/>
    <property type="match status" value="1"/>
</dbReference>
<dbReference type="EMBL" id="CP061035">
    <property type="protein sequence ID" value="QQV77546.1"/>
    <property type="molecule type" value="Genomic_DNA"/>
</dbReference>
<dbReference type="InterPro" id="IPR001763">
    <property type="entry name" value="Rhodanese-like_dom"/>
</dbReference>
<dbReference type="AlphaFoldDB" id="A0A974S4I7"/>
<organism evidence="3 4">
    <name type="scientific">Sphingomonas aliaeris</name>
    <dbReference type="NCBI Taxonomy" id="2759526"/>
    <lineage>
        <taxon>Bacteria</taxon>
        <taxon>Pseudomonadati</taxon>
        <taxon>Pseudomonadota</taxon>
        <taxon>Alphaproteobacteria</taxon>
        <taxon>Sphingomonadales</taxon>
        <taxon>Sphingomonadaceae</taxon>
        <taxon>Sphingomonas</taxon>
    </lineage>
</organism>